<feature type="region of interest" description="Disordered" evidence="1">
    <location>
        <begin position="237"/>
        <end position="274"/>
    </location>
</feature>
<protein>
    <submittedName>
        <fullName evidence="2">Uncharacterized protein</fullName>
    </submittedName>
</protein>
<keyword evidence="3" id="KW-1185">Reference proteome</keyword>
<evidence type="ECO:0000256" key="1">
    <source>
        <dbReference type="SAM" id="MobiDB-lite"/>
    </source>
</evidence>
<gene>
    <name evidence="2" type="ORF">D9615_005272</name>
</gene>
<dbReference type="Proteomes" id="UP000565441">
    <property type="component" value="Unassembled WGS sequence"/>
</dbReference>
<accession>A0A8H5H6Q9</accession>
<dbReference type="EMBL" id="JAACJP010000023">
    <property type="protein sequence ID" value="KAF5377666.1"/>
    <property type="molecule type" value="Genomic_DNA"/>
</dbReference>
<reference evidence="2 3" key="1">
    <citation type="journal article" date="2020" name="ISME J.">
        <title>Uncovering the hidden diversity of litter-decomposition mechanisms in mushroom-forming fungi.</title>
        <authorList>
            <person name="Floudas D."/>
            <person name="Bentzer J."/>
            <person name="Ahren D."/>
            <person name="Johansson T."/>
            <person name="Persson P."/>
            <person name="Tunlid A."/>
        </authorList>
    </citation>
    <scope>NUCLEOTIDE SEQUENCE [LARGE SCALE GENOMIC DNA]</scope>
    <source>
        <strain evidence="2 3">CBS 661.87</strain>
    </source>
</reference>
<feature type="compositionally biased region" description="Pro residues" evidence="1">
    <location>
        <begin position="573"/>
        <end position="590"/>
    </location>
</feature>
<dbReference type="OrthoDB" id="3357813at2759"/>
<feature type="compositionally biased region" description="Basic and acidic residues" evidence="1">
    <location>
        <begin position="412"/>
        <end position="430"/>
    </location>
</feature>
<comment type="caution">
    <text evidence="2">The sequence shown here is derived from an EMBL/GenBank/DDBJ whole genome shotgun (WGS) entry which is preliminary data.</text>
</comment>
<feature type="compositionally biased region" description="Basic and acidic residues" evidence="1">
    <location>
        <begin position="536"/>
        <end position="553"/>
    </location>
</feature>
<evidence type="ECO:0000313" key="2">
    <source>
        <dbReference type="EMBL" id="KAF5377666.1"/>
    </source>
</evidence>
<feature type="region of interest" description="Disordered" evidence="1">
    <location>
        <begin position="519"/>
        <end position="666"/>
    </location>
</feature>
<sequence>MTDSLPPPIYSQTDPDERSILQLEADDLGEGPHILIIPTGDAVNFQKGFLGAEGERAAIEGELQIKGIESDHWAKVTIALRTVEKAYELEIELGSSEVLLFSRTLATLIPFPSSFLFAIPLMADVPQSIQTANSSLSHHLTATLHPFDPLLPSHSRTLTVHTRRYISHAHTIPVHPETHQLEDPTRVEVQVPRTTFMAGESIPVYVTVPPPTTELVVDRGLRLRNVRAELVRNVKVKQTGEDDDGMIDRDSSIPSESEASMEELTDGPSSAIGERLFQPSSSKARFSPSSAGSSHRTIVARSGASCRFHSSRPVKLRFVLHHTLPSGSPVNPSVDLPTGDYGHYDSDAECPSITQFTILHSITFRVFVYISFVDMTTRRERISTLSIPITVLAPPAPLPQVSHQIDVAYQKKHDQPPLKTVRQDDIDHPIPRYSEGEAGPSMLQNSAPPPFEERDAPPPFSLDEAGASTSARLPTFLESESEIIIPDRESQLSEHPPSPAILGEGIDFGFLSSEQFDGHTEPMERSMTPPPTLEMATRDADLTQLADIREPQRAMEVLGLALDRHDESLSGERPPPPPPAMDDPSDPPPSIDSEFRSPDMPRQTASPPHASPNLHPVFTPNELPPSSPTPTSREPLSTHGHAPPPYLVPGNHTDQENVARPPPYMD</sequence>
<evidence type="ECO:0000313" key="3">
    <source>
        <dbReference type="Proteomes" id="UP000565441"/>
    </source>
</evidence>
<dbReference type="AlphaFoldDB" id="A0A8H5H6Q9"/>
<feature type="region of interest" description="Disordered" evidence="1">
    <location>
        <begin position="412"/>
        <end position="466"/>
    </location>
</feature>
<name>A0A8H5H6Q9_9AGAR</name>
<proteinExistence type="predicted"/>
<organism evidence="2 3">
    <name type="scientific">Tricholomella constricta</name>
    <dbReference type="NCBI Taxonomy" id="117010"/>
    <lineage>
        <taxon>Eukaryota</taxon>
        <taxon>Fungi</taxon>
        <taxon>Dikarya</taxon>
        <taxon>Basidiomycota</taxon>
        <taxon>Agaricomycotina</taxon>
        <taxon>Agaricomycetes</taxon>
        <taxon>Agaricomycetidae</taxon>
        <taxon>Agaricales</taxon>
        <taxon>Tricholomatineae</taxon>
        <taxon>Lyophyllaceae</taxon>
        <taxon>Tricholomella</taxon>
    </lineage>
</organism>
<feature type="compositionally biased region" description="Low complexity" evidence="1">
    <location>
        <begin position="629"/>
        <end position="638"/>
    </location>
</feature>